<keyword evidence="4" id="KW-1185">Reference proteome</keyword>
<organism evidence="3 4">
    <name type="scientific">Popillia japonica</name>
    <name type="common">Japanese beetle</name>
    <dbReference type="NCBI Taxonomy" id="7064"/>
    <lineage>
        <taxon>Eukaryota</taxon>
        <taxon>Metazoa</taxon>
        <taxon>Ecdysozoa</taxon>
        <taxon>Arthropoda</taxon>
        <taxon>Hexapoda</taxon>
        <taxon>Insecta</taxon>
        <taxon>Pterygota</taxon>
        <taxon>Neoptera</taxon>
        <taxon>Endopterygota</taxon>
        <taxon>Coleoptera</taxon>
        <taxon>Polyphaga</taxon>
        <taxon>Scarabaeiformia</taxon>
        <taxon>Scarabaeidae</taxon>
        <taxon>Rutelinae</taxon>
        <taxon>Popillia</taxon>
    </lineage>
</organism>
<dbReference type="EMBL" id="JASPKY010000340">
    <property type="protein sequence ID" value="KAK9707908.1"/>
    <property type="molecule type" value="Genomic_DNA"/>
</dbReference>
<sequence length="140" mass="15713">MFQSKKFILSLLVIRIRCELISNASRRNRFDEILGHLHLANNETNDGNDNLYKVRKFIDILNASFKVISAGPTVSIDESIVPYYGRHGLKQFIKGKPIRFGFKLWVAADPSGRILHAEPYCGASTHLPTTGLGQDRDVAT</sequence>
<evidence type="ECO:0000313" key="4">
    <source>
        <dbReference type="Proteomes" id="UP001458880"/>
    </source>
</evidence>
<keyword evidence="1" id="KW-0732">Signal</keyword>
<dbReference type="InterPro" id="IPR052638">
    <property type="entry name" value="PiggyBac_TE-derived"/>
</dbReference>
<dbReference type="GO" id="GO:0043565">
    <property type="term" value="F:sequence-specific DNA binding"/>
    <property type="evidence" value="ECO:0007669"/>
    <property type="project" value="TreeGrafter"/>
</dbReference>
<feature type="signal peptide" evidence="1">
    <location>
        <begin position="1"/>
        <end position="18"/>
    </location>
</feature>
<evidence type="ECO:0000259" key="2">
    <source>
        <dbReference type="Pfam" id="PF13843"/>
    </source>
</evidence>
<proteinExistence type="predicted"/>
<protein>
    <submittedName>
        <fullName evidence="3">Transposase IS4</fullName>
    </submittedName>
</protein>
<name>A0AAW1JW01_POPJA</name>
<dbReference type="Proteomes" id="UP001458880">
    <property type="component" value="Unassembled WGS sequence"/>
</dbReference>
<feature type="domain" description="PiggyBac transposable element-derived protein" evidence="2">
    <location>
        <begin position="20"/>
        <end position="128"/>
    </location>
</feature>
<dbReference type="PANTHER" id="PTHR47055">
    <property type="entry name" value="DDE_TNP_1_7 DOMAIN-CONTAINING PROTEIN"/>
    <property type="match status" value="1"/>
</dbReference>
<evidence type="ECO:0000313" key="3">
    <source>
        <dbReference type="EMBL" id="KAK9707908.1"/>
    </source>
</evidence>
<comment type="caution">
    <text evidence="3">The sequence shown here is derived from an EMBL/GenBank/DDBJ whole genome shotgun (WGS) entry which is preliminary data.</text>
</comment>
<reference evidence="3 4" key="1">
    <citation type="journal article" date="2024" name="BMC Genomics">
        <title>De novo assembly and annotation of Popillia japonica's genome with initial clues to its potential as an invasive pest.</title>
        <authorList>
            <person name="Cucini C."/>
            <person name="Boschi S."/>
            <person name="Funari R."/>
            <person name="Cardaioli E."/>
            <person name="Iannotti N."/>
            <person name="Marturano G."/>
            <person name="Paoli F."/>
            <person name="Bruttini M."/>
            <person name="Carapelli A."/>
            <person name="Frati F."/>
            <person name="Nardi F."/>
        </authorList>
    </citation>
    <scope>NUCLEOTIDE SEQUENCE [LARGE SCALE GENOMIC DNA]</scope>
    <source>
        <strain evidence="3">DMR45628</strain>
    </source>
</reference>
<dbReference type="Pfam" id="PF13843">
    <property type="entry name" value="DDE_Tnp_1_7"/>
    <property type="match status" value="1"/>
</dbReference>
<accession>A0AAW1JW01</accession>
<dbReference type="PANTHER" id="PTHR47055:SF3">
    <property type="entry name" value="PHORBOL-ESTER_DAG-TYPE DOMAIN-CONTAINING PROTEIN"/>
    <property type="match status" value="1"/>
</dbReference>
<gene>
    <name evidence="3" type="ORF">QE152_g27547</name>
</gene>
<dbReference type="AlphaFoldDB" id="A0AAW1JW01"/>
<dbReference type="InterPro" id="IPR029526">
    <property type="entry name" value="PGBD"/>
</dbReference>
<feature type="chain" id="PRO_5044024882" evidence="1">
    <location>
        <begin position="19"/>
        <end position="140"/>
    </location>
</feature>
<evidence type="ECO:0000256" key="1">
    <source>
        <dbReference type="SAM" id="SignalP"/>
    </source>
</evidence>